<evidence type="ECO:0008006" key="4">
    <source>
        <dbReference type="Google" id="ProtNLM"/>
    </source>
</evidence>
<feature type="transmembrane region" description="Helical" evidence="1">
    <location>
        <begin position="6"/>
        <end position="29"/>
    </location>
</feature>
<sequence>MEEFLRIALSFPTLVFSILLAVSVAYWALAATGMLHIDALDGWVAPDIDGIEVDGLAGLLMRFGLGGLPLMLILTVLFFVAWLLTYFADYLLLRHMDIPVLSWLLGLAVMLGALVAGVVVTSVVLRPLRGLMARLAPPAMRSVIGQLAVVRTPTVSATHGQVSVEDGGAGLILNVRCDQGRDFQRGDRVVLIEYLEAENAYRVMAEDEFHGR</sequence>
<protein>
    <recommendedName>
        <fullName evidence="4">DUF1449 family protein</fullName>
    </recommendedName>
</protein>
<dbReference type="AlphaFoldDB" id="A0A5C8KMN7"/>
<keyword evidence="1" id="KW-1133">Transmembrane helix</keyword>
<comment type="caution">
    <text evidence="2">The sequence shown here is derived from an EMBL/GenBank/DDBJ whole genome shotgun (WGS) entry which is preliminary data.</text>
</comment>
<organism evidence="2 3">
    <name type="scientific">Alkalisalibacterium limincola</name>
    <dbReference type="NCBI Taxonomy" id="2699169"/>
    <lineage>
        <taxon>Bacteria</taxon>
        <taxon>Pseudomonadati</taxon>
        <taxon>Pseudomonadota</taxon>
        <taxon>Gammaproteobacteria</taxon>
        <taxon>Lysobacterales</taxon>
        <taxon>Lysobacteraceae</taxon>
        <taxon>Alkalisalibacterium</taxon>
    </lineage>
</organism>
<name>A0A5C8KMN7_9GAMM</name>
<accession>A0A5C8KMN7</accession>
<dbReference type="RefSeq" id="WP_147892114.1">
    <property type="nucleotide sequence ID" value="NZ_VRTS01000007.1"/>
</dbReference>
<feature type="transmembrane region" description="Helical" evidence="1">
    <location>
        <begin position="100"/>
        <end position="125"/>
    </location>
</feature>
<dbReference type="EMBL" id="VRTS01000007">
    <property type="protein sequence ID" value="TXK61071.1"/>
    <property type="molecule type" value="Genomic_DNA"/>
</dbReference>
<keyword evidence="1" id="KW-0472">Membrane</keyword>
<evidence type="ECO:0000256" key="1">
    <source>
        <dbReference type="SAM" id="Phobius"/>
    </source>
</evidence>
<keyword evidence="3" id="KW-1185">Reference proteome</keyword>
<feature type="transmembrane region" description="Helical" evidence="1">
    <location>
        <begin position="68"/>
        <end position="88"/>
    </location>
</feature>
<proteinExistence type="predicted"/>
<gene>
    <name evidence="2" type="ORF">FU658_10945</name>
</gene>
<evidence type="ECO:0000313" key="2">
    <source>
        <dbReference type="EMBL" id="TXK61071.1"/>
    </source>
</evidence>
<reference evidence="2 3" key="1">
    <citation type="submission" date="2019-08" db="EMBL/GenBank/DDBJ databases">
        <authorList>
            <person name="Karlyshev A.V."/>
        </authorList>
    </citation>
    <scope>NUCLEOTIDE SEQUENCE [LARGE SCALE GENOMIC DNA]</scope>
    <source>
        <strain evidence="2 3">Alg18-2.2</strain>
    </source>
</reference>
<keyword evidence="1" id="KW-0812">Transmembrane</keyword>
<dbReference type="OrthoDB" id="8912654at2"/>
<dbReference type="Proteomes" id="UP000321248">
    <property type="component" value="Unassembled WGS sequence"/>
</dbReference>
<evidence type="ECO:0000313" key="3">
    <source>
        <dbReference type="Proteomes" id="UP000321248"/>
    </source>
</evidence>